<dbReference type="SUPFAM" id="SSF141571">
    <property type="entry name" value="Pentapeptide repeat-like"/>
    <property type="match status" value="1"/>
</dbReference>
<dbReference type="InterPro" id="IPR001646">
    <property type="entry name" value="5peptide_repeat"/>
</dbReference>
<accession>A0ABS4BKM0</accession>
<keyword evidence="2" id="KW-1185">Reference proteome</keyword>
<dbReference type="Pfam" id="PF00805">
    <property type="entry name" value="Pentapeptide"/>
    <property type="match status" value="1"/>
</dbReference>
<dbReference type="PANTHER" id="PTHR14136:SF17">
    <property type="entry name" value="BTB_POZ DOMAIN-CONTAINING PROTEIN KCTD9"/>
    <property type="match status" value="1"/>
</dbReference>
<protein>
    <submittedName>
        <fullName evidence="1">Pentapeptide repeat-containing protein</fullName>
    </submittedName>
</protein>
<evidence type="ECO:0000313" key="2">
    <source>
        <dbReference type="Proteomes" id="UP000678276"/>
    </source>
</evidence>
<sequence>MSIVASRTLPKLRLRNVFLRRTDWTDADLTDADISGTDVSNASFVGADFTRTNLRGTILRGADLSGARNLTLEQLQSAVLDETTTLPDYIDRSKLTLAPAE</sequence>
<dbReference type="PANTHER" id="PTHR14136">
    <property type="entry name" value="BTB_POZ DOMAIN-CONTAINING PROTEIN KCTD9"/>
    <property type="match status" value="1"/>
</dbReference>
<dbReference type="Proteomes" id="UP000678276">
    <property type="component" value="Unassembled WGS sequence"/>
</dbReference>
<organism evidence="1 2">
    <name type="scientific">Jiella mangrovi</name>
    <dbReference type="NCBI Taxonomy" id="2821407"/>
    <lineage>
        <taxon>Bacteria</taxon>
        <taxon>Pseudomonadati</taxon>
        <taxon>Pseudomonadota</taxon>
        <taxon>Alphaproteobacteria</taxon>
        <taxon>Hyphomicrobiales</taxon>
        <taxon>Aurantimonadaceae</taxon>
        <taxon>Jiella</taxon>
    </lineage>
</organism>
<reference evidence="1 2" key="1">
    <citation type="submission" date="2021-04" db="EMBL/GenBank/DDBJ databases">
        <title>Whole genome sequence of Jiella sp. KSK16Y-1.</title>
        <authorList>
            <person name="Tuo L."/>
        </authorList>
    </citation>
    <scope>NUCLEOTIDE SEQUENCE [LARGE SCALE GENOMIC DNA]</scope>
    <source>
        <strain evidence="1 2">KSK16Y-1</strain>
    </source>
</reference>
<comment type="caution">
    <text evidence="1">The sequence shown here is derived from an EMBL/GenBank/DDBJ whole genome shotgun (WGS) entry which is preliminary data.</text>
</comment>
<dbReference type="Gene3D" id="2.160.20.80">
    <property type="entry name" value="E3 ubiquitin-protein ligase SopA"/>
    <property type="match status" value="1"/>
</dbReference>
<dbReference type="EMBL" id="JAGJCF010000015">
    <property type="protein sequence ID" value="MBP0617283.1"/>
    <property type="molecule type" value="Genomic_DNA"/>
</dbReference>
<dbReference type="InterPro" id="IPR051082">
    <property type="entry name" value="Pentapeptide-BTB/POZ_domain"/>
</dbReference>
<proteinExistence type="predicted"/>
<evidence type="ECO:0000313" key="1">
    <source>
        <dbReference type="EMBL" id="MBP0617283.1"/>
    </source>
</evidence>
<gene>
    <name evidence="1" type="ORF">J6595_16980</name>
</gene>
<name>A0ABS4BKM0_9HYPH</name>